<dbReference type="PANTHER" id="PTHR42912">
    <property type="entry name" value="METHYLTRANSFERASE"/>
    <property type="match status" value="1"/>
</dbReference>
<dbReference type="CDD" id="cd02440">
    <property type="entry name" value="AdoMet_MTases"/>
    <property type="match status" value="1"/>
</dbReference>
<keyword evidence="2" id="KW-0808">Transferase</keyword>
<keyword evidence="3" id="KW-1185">Reference proteome</keyword>
<reference evidence="2 3" key="1">
    <citation type="submission" date="2023-09" db="EMBL/GenBank/DDBJ databases">
        <title>Pyrofollis japonicus gen. nov. sp. nov., a novel member of the family Pyrodictiaceae isolated from the Iheya North hydrothermal field.</title>
        <authorList>
            <person name="Miyazaki U."/>
            <person name="Sanari M."/>
            <person name="Tame A."/>
            <person name="Kitajima M."/>
            <person name="Okamoto A."/>
            <person name="Sawayama S."/>
            <person name="Miyazaki J."/>
            <person name="Takai K."/>
            <person name="Nakagawa S."/>
        </authorList>
    </citation>
    <scope>NUCLEOTIDE SEQUENCE [LARGE SCALE GENOMIC DNA]</scope>
    <source>
        <strain evidence="2 3">AV2</strain>
    </source>
</reference>
<feature type="domain" description="Methyltransferase type 11" evidence="1">
    <location>
        <begin position="43"/>
        <end position="127"/>
    </location>
</feature>
<accession>A0ABN6ZMW0</accession>
<dbReference type="InterPro" id="IPR029063">
    <property type="entry name" value="SAM-dependent_MTases_sf"/>
</dbReference>
<keyword evidence="2" id="KW-0489">Methyltransferase</keyword>
<dbReference type="GeneID" id="89289168"/>
<dbReference type="SUPFAM" id="SSF53335">
    <property type="entry name" value="S-adenosyl-L-methionine-dependent methyltransferases"/>
    <property type="match status" value="1"/>
</dbReference>
<protein>
    <submittedName>
        <fullName evidence="2">Class I SAM-dependent methyltransferase</fullName>
    </submittedName>
</protein>
<dbReference type="InterPro" id="IPR050508">
    <property type="entry name" value="Methyltransf_Superfamily"/>
</dbReference>
<evidence type="ECO:0000313" key="3">
    <source>
        <dbReference type="Proteomes" id="UP001341135"/>
    </source>
</evidence>
<organism evidence="2 3">
    <name type="scientific">Pyrodictium abyssi</name>
    <dbReference type="NCBI Taxonomy" id="54256"/>
    <lineage>
        <taxon>Archaea</taxon>
        <taxon>Thermoproteota</taxon>
        <taxon>Thermoprotei</taxon>
        <taxon>Desulfurococcales</taxon>
        <taxon>Pyrodictiaceae</taxon>
        <taxon>Pyrodictium</taxon>
    </lineage>
</organism>
<evidence type="ECO:0000259" key="1">
    <source>
        <dbReference type="Pfam" id="PF08241"/>
    </source>
</evidence>
<dbReference type="Gene3D" id="3.40.50.150">
    <property type="entry name" value="Vaccinia Virus protein VP39"/>
    <property type="match status" value="1"/>
</dbReference>
<evidence type="ECO:0000313" key="2">
    <source>
        <dbReference type="EMBL" id="BES81582.1"/>
    </source>
</evidence>
<dbReference type="InterPro" id="IPR013216">
    <property type="entry name" value="Methyltransf_11"/>
</dbReference>
<name>A0ABN6ZMW0_9CREN</name>
<dbReference type="PANTHER" id="PTHR42912:SF80">
    <property type="entry name" value="METHYLTRANSFERASE DOMAIN-CONTAINING PROTEIN"/>
    <property type="match status" value="1"/>
</dbReference>
<dbReference type="Proteomes" id="UP001341135">
    <property type="component" value="Chromosome"/>
</dbReference>
<dbReference type="GO" id="GO:0032259">
    <property type="term" value="P:methylation"/>
    <property type="evidence" value="ECO:0007669"/>
    <property type="project" value="UniProtKB-KW"/>
</dbReference>
<gene>
    <name evidence="2" type="ORF">PABY_11490</name>
</gene>
<dbReference type="Pfam" id="PF08241">
    <property type="entry name" value="Methyltransf_11"/>
    <property type="match status" value="1"/>
</dbReference>
<dbReference type="GO" id="GO:0008168">
    <property type="term" value="F:methyltransferase activity"/>
    <property type="evidence" value="ECO:0007669"/>
    <property type="project" value="UniProtKB-KW"/>
</dbReference>
<dbReference type="RefSeq" id="WP_338252782.1">
    <property type="nucleotide sequence ID" value="NZ_AP028907.1"/>
</dbReference>
<proteinExistence type="predicted"/>
<sequence length="213" mass="23440">MGPVIDVFDKLWARYDAWYQRHRVLAENELRAVQALGLRGRGLEVGVGTGWFASRLGAGYGVDPSPGMLRLAHRRGVEAVLGVGERLPFRSAVFDYVLLVVTLCFVDEPVAVLAEAARVARPGGAVAACIVPRDSPWGRYYMEKRRVSPFYAVARFYTVEEVEAMMREAGLAVEAYSSVLRFPPHAEPRPEEPEPSPHGGFVCIKAVRGQASP</sequence>
<dbReference type="EMBL" id="AP028907">
    <property type="protein sequence ID" value="BES81582.1"/>
    <property type="molecule type" value="Genomic_DNA"/>
</dbReference>